<evidence type="ECO:0000256" key="5">
    <source>
        <dbReference type="ARBA" id="ARBA00023242"/>
    </source>
</evidence>
<evidence type="ECO:0000256" key="1">
    <source>
        <dbReference type="ARBA" id="ARBA00004123"/>
    </source>
</evidence>
<dbReference type="InterPro" id="IPR037817">
    <property type="entry name" value="TAF7"/>
</dbReference>
<evidence type="ECO:0000313" key="9">
    <source>
        <dbReference type="EMBL" id="RZB80154.1"/>
    </source>
</evidence>
<feature type="transmembrane region" description="Helical" evidence="7">
    <location>
        <begin position="177"/>
        <end position="199"/>
    </location>
</feature>
<evidence type="ECO:0000313" key="10">
    <source>
        <dbReference type="Proteomes" id="UP000289340"/>
    </source>
</evidence>
<feature type="region of interest" description="Disordered" evidence="6">
    <location>
        <begin position="214"/>
        <end position="261"/>
    </location>
</feature>
<protein>
    <submittedName>
        <fullName evidence="9">Transcription initiation factor TFIID subunit 7</fullName>
    </submittedName>
</protein>
<dbReference type="PANTHER" id="PTHR12228:SF0">
    <property type="entry name" value="TATA-BOX BINDING PROTEIN ASSOCIATED FACTOR 7"/>
    <property type="match status" value="1"/>
</dbReference>
<evidence type="ECO:0000256" key="2">
    <source>
        <dbReference type="ARBA" id="ARBA00009368"/>
    </source>
</evidence>
<keyword evidence="5" id="KW-0539">Nucleus</keyword>
<evidence type="ECO:0000256" key="6">
    <source>
        <dbReference type="SAM" id="MobiDB-lite"/>
    </source>
</evidence>
<dbReference type="AlphaFoldDB" id="A0A445I3M6"/>
<accession>A0A445I3M6</accession>
<keyword evidence="7" id="KW-1133">Transmembrane helix</keyword>
<comment type="similarity">
    <text evidence="2">Belongs to the TAF7 family.</text>
</comment>
<organism evidence="9 10">
    <name type="scientific">Glycine soja</name>
    <name type="common">Wild soybean</name>
    <dbReference type="NCBI Taxonomy" id="3848"/>
    <lineage>
        <taxon>Eukaryota</taxon>
        <taxon>Viridiplantae</taxon>
        <taxon>Streptophyta</taxon>
        <taxon>Embryophyta</taxon>
        <taxon>Tracheophyta</taxon>
        <taxon>Spermatophyta</taxon>
        <taxon>Magnoliopsida</taxon>
        <taxon>eudicotyledons</taxon>
        <taxon>Gunneridae</taxon>
        <taxon>Pentapetalae</taxon>
        <taxon>rosids</taxon>
        <taxon>fabids</taxon>
        <taxon>Fabales</taxon>
        <taxon>Fabaceae</taxon>
        <taxon>Papilionoideae</taxon>
        <taxon>50 kb inversion clade</taxon>
        <taxon>NPAAA clade</taxon>
        <taxon>indigoferoid/millettioid clade</taxon>
        <taxon>Phaseoleae</taxon>
        <taxon>Glycine</taxon>
        <taxon>Glycine subgen. Soja</taxon>
    </lineage>
</organism>
<evidence type="ECO:0000256" key="7">
    <source>
        <dbReference type="SAM" id="Phobius"/>
    </source>
</evidence>
<evidence type="ECO:0000256" key="4">
    <source>
        <dbReference type="ARBA" id="ARBA00023163"/>
    </source>
</evidence>
<keyword evidence="3" id="KW-0805">Transcription regulation</keyword>
<dbReference type="Proteomes" id="UP000289340">
    <property type="component" value="Chromosome 11"/>
</dbReference>
<gene>
    <name evidence="9" type="ORF">D0Y65_030062</name>
</gene>
<dbReference type="GO" id="GO:0003743">
    <property type="term" value="F:translation initiation factor activity"/>
    <property type="evidence" value="ECO:0007669"/>
    <property type="project" value="UniProtKB-KW"/>
</dbReference>
<dbReference type="GO" id="GO:0051123">
    <property type="term" value="P:RNA polymerase II preinitiation complex assembly"/>
    <property type="evidence" value="ECO:0007669"/>
    <property type="project" value="TreeGrafter"/>
</dbReference>
<dbReference type="Pfam" id="PF04658">
    <property type="entry name" value="TAFII55_N"/>
    <property type="match status" value="1"/>
</dbReference>
<keyword evidence="7" id="KW-0472">Membrane</keyword>
<name>A0A445I3M6_GLYSO</name>
<evidence type="ECO:0000259" key="8">
    <source>
        <dbReference type="SMART" id="SM01370"/>
    </source>
</evidence>
<keyword evidence="10" id="KW-1185">Reference proteome</keyword>
<dbReference type="EMBL" id="QZWG01000011">
    <property type="protein sequence ID" value="RZB80154.1"/>
    <property type="molecule type" value="Genomic_DNA"/>
</dbReference>
<dbReference type="GO" id="GO:0005669">
    <property type="term" value="C:transcription factor TFIID complex"/>
    <property type="evidence" value="ECO:0007669"/>
    <property type="project" value="InterPro"/>
</dbReference>
<proteinExistence type="inferred from homology"/>
<keyword evidence="9" id="KW-0648">Protein biosynthesis</keyword>
<feature type="domain" description="TAFII55 protein conserved region" evidence="8">
    <location>
        <begin position="5"/>
        <end position="151"/>
    </location>
</feature>
<evidence type="ECO:0000256" key="3">
    <source>
        <dbReference type="ARBA" id="ARBA00023015"/>
    </source>
</evidence>
<keyword evidence="4" id="KW-0804">Transcription</keyword>
<dbReference type="PANTHER" id="PTHR12228">
    <property type="entry name" value="TRANSCRIPTION INITIATION FACTOR TFIID 55 KD SUBUNIT-RELATED"/>
    <property type="match status" value="1"/>
</dbReference>
<keyword evidence="7" id="KW-0812">Transmembrane</keyword>
<dbReference type="GO" id="GO:0016251">
    <property type="term" value="F:RNA polymerase II general transcription initiation factor activity"/>
    <property type="evidence" value="ECO:0007669"/>
    <property type="project" value="TreeGrafter"/>
</dbReference>
<sequence length="261" mass="29105">MVIVMEEQFILRVPPNVAERIECLLNENNAPSSEDKSLDLSFSEDGRSGTFMIGNEHFAASLLDLPCVVESYNKTYDDNSLIKTADIGQMIMVRESGDAAPDVIEYRHGLTPPMRDARKRRFRREPDLNPELVSRVEKDLLKIMAGGTADNLDILTSLFVSNSNLAKFSILKYKSMFSLKLVVIVIVAVAYFFPFYLFLSSLIDIWDSHVEAAEQEEGDENARGANKKAAPKPAPKHDAPENLTNAGELDRSDSEESDDSV</sequence>
<comment type="subcellular location">
    <subcellularLocation>
        <location evidence="1">Nucleus</location>
    </subcellularLocation>
</comment>
<keyword evidence="9" id="KW-0396">Initiation factor</keyword>
<comment type="caution">
    <text evidence="9">The sequence shown here is derived from an EMBL/GenBank/DDBJ whole genome shotgun (WGS) entry which is preliminary data.</text>
</comment>
<dbReference type="SMART" id="SM01370">
    <property type="entry name" value="TAFII55_N"/>
    <property type="match status" value="1"/>
</dbReference>
<reference evidence="9 10" key="1">
    <citation type="submission" date="2018-09" db="EMBL/GenBank/DDBJ databases">
        <title>A high-quality reference genome of wild soybean provides a powerful tool to mine soybean genomes.</title>
        <authorList>
            <person name="Xie M."/>
            <person name="Chung C.Y.L."/>
            <person name="Li M.-W."/>
            <person name="Wong F.-L."/>
            <person name="Chan T.-F."/>
            <person name="Lam H.-M."/>
        </authorList>
    </citation>
    <scope>NUCLEOTIDE SEQUENCE [LARGE SCALE GENOMIC DNA]</scope>
    <source>
        <strain evidence="10">cv. W05</strain>
        <tissue evidence="9">Hypocotyl of etiolated seedlings</tissue>
    </source>
</reference>
<dbReference type="CDD" id="cd08047">
    <property type="entry name" value="TAF7"/>
    <property type="match status" value="1"/>
</dbReference>
<dbReference type="InterPro" id="IPR006751">
    <property type="entry name" value="TAFII55_prot_cons_reg"/>
</dbReference>